<dbReference type="AlphaFoldDB" id="A0A545V4U7"/>
<reference evidence="1 2" key="1">
    <citation type="journal article" date="2019" name="Appl. Microbiol. Biotechnol.">
        <title>Genome sequence of Isaria javanica and comparative genome analysis insights into family S53 peptidase evolution in fungal entomopathogens.</title>
        <authorList>
            <person name="Lin R."/>
            <person name="Zhang X."/>
            <person name="Xin B."/>
            <person name="Zou M."/>
            <person name="Gao Y."/>
            <person name="Qin F."/>
            <person name="Hu Q."/>
            <person name="Xie B."/>
            <person name="Cheng X."/>
        </authorList>
    </citation>
    <scope>NUCLEOTIDE SEQUENCE [LARGE SCALE GENOMIC DNA]</scope>
    <source>
        <strain evidence="1 2">IJ1G</strain>
    </source>
</reference>
<proteinExistence type="predicted"/>
<accession>A0A545V4U7</accession>
<comment type="caution">
    <text evidence="1">The sequence shown here is derived from an EMBL/GenBank/DDBJ whole genome shotgun (WGS) entry which is preliminary data.</text>
</comment>
<organism evidence="1 2">
    <name type="scientific">Cordyceps javanica</name>
    <dbReference type="NCBI Taxonomy" id="43265"/>
    <lineage>
        <taxon>Eukaryota</taxon>
        <taxon>Fungi</taxon>
        <taxon>Dikarya</taxon>
        <taxon>Ascomycota</taxon>
        <taxon>Pezizomycotina</taxon>
        <taxon>Sordariomycetes</taxon>
        <taxon>Hypocreomycetidae</taxon>
        <taxon>Hypocreales</taxon>
        <taxon>Cordycipitaceae</taxon>
        <taxon>Cordyceps</taxon>
    </lineage>
</organism>
<evidence type="ECO:0000313" key="2">
    <source>
        <dbReference type="Proteomes" id="UP000315783"/>
    </source>
</evidence>
<sequence length="66" mass="7459">MSTSSIAVQICIGVEQRPESQTRFVSAPREFKLQPLLRFHPTATGYRCLFLLLPQFPLRMPSAVVP</sequence>
<name>A0A545V4U7_9HYPO</name>
<protein>
    <submittedName>
        <fullName evidence="1">Uncharacterized protein</fullName>
    </submittedName>
</protein>
<keyword evidence="2" id="KW-1185">Reference proteome</keyword>
<gene>
    <name evidence="1" type="ORF">IF1G_03972</name>
</gene>
<dbReference type="EMBL" id="SPUK01000005">
    <property type="protein sequence ID" value="TQV96732.1"/>
    <property type="molecule type" value="Genomic_DNA"/>
</dbReference>
<dbReference type="Proteomes" id="UP000315783">
    <property type="component" value="Unassembled WGS sequence"/>
</dbReference>
<evidence type="ECO:0000313" key="1">
    <source>
        <dbReference type="EMBL" id="TQV96732.1"/>
    </source>
</evidence>